<organism evidence="1 2">
    <name type="scientific">Paenibacillus polymyxa</name>
    <name type="common">Bacillus polymyxa</name>
    <dbReference type="NCBI Taxonomy" id="1406"/>
    <lineage>
        <taxon>Bacteria</taxon>
        <taxon>Bacillati</taxon>
        <taxon>Bacillota</taxon>
        <taxon>Bacilli</taxon>
        <taxon>Bacillales</taxon>
        <taxon>Paenibacillaceae</taxon>
        <taxon>Paenibacillus</taxon>
    </lineage>
</organism>
<evidence type="ECO:0000313" key="1">
    <source>
        <dbReference type="EMBL" id="MDH2332178.1"/>
    </source>
</evidence>
<protein>
    <submittedName>
        <fullName evidence="1">Uncharacterized protein</fullName>
    </submittedName>
</protein>
<comment type="caution">
    <text evidence="1">The sequence shown here is derived from an EMBL/GenBank/DDBJ whole genome shotgun (WGS) entry which is preliminary data.</text>
</comment>
<dbReference type="Proteomes" id="UP001229409">
    <property type="component" value="Unassembled WGS sequence"/>
</dbReference>
<dbReference type="RefSeq" id="WP_155990473.1">
    <property type="nucleotide sequence ID" value="NZ_CP109848.1"/>
</dbReference>
<name>A0AAP4EB95_PAEPO</name>
<accession>A0AAP4EB95</accession>
<proteinExistence type="predicted"/>
<evidence type="ECO:0000313" key="2">
    <source>
        <dbReference type="Proteomes" id="UP001229409"/>
    </source>
</evidence>
<reference evidence="1" key="1">
    <citation type="submission" date="2023-04" db="EMBL/GenBank/DDBJ databases">
        <title>Uncovering the Secrets of Slow-Growing Bacteria in Tropical Savanna Soil through Cultivation and Genomic Analysis.</title>
        <authorList>
            <person name="Goncalves O.S."/>
            <person name="Santana M.F."/>
        </authorList>
    </citation>
    <scope>NUCLEOTIDE SEQUENCE</scope>
    <source>
        <strain evidence="1">ANTI</strain>
    </source>
</reference>
<sequence length="58" mass="6736">MGDSWFCWLDTLDDDYAVISKRADRIVNEDIYGEAFEYGSLYSILGHLQIAIVYLQKN</sequence>
<dbReference type="AlphaFoldDB" id="A0AAP4EB95"/>
<dbReference type="EMBL" id="JARVWT010000006">
    <property type="protein sequence ID" value="MDH2332178.1"/>
    <property type="molecule type" value="Genomic_DNA"/>
</dbReference>
<gene>
    <name evidence="1" type="ORF">QDS18_15065</name>
</gene>